<dbReference type="RefSeq" id="WP_090844604.1">
    <property type="nucleotide sequence ID" value="NZ_FMZL01000001.1"/>
</dbReference>
<feature type="domain" description="NAD-dependent epimerase/dehydratase" evidence="5">
    <location>
        <begin position="32"/>
        <end position="276"/>
    </location>
</feature>
<dbReference type="InterPro" id="IPR001509">
    <property type="entry name" value="Epimerase_deHydtase"/>
</dbReference>
<dbReference type="SUPFAM" id="SSF51735">
    <property type="entry name" value="NAD(P)-binding Rossmann-fold domains"/>
    <property type="match status" value="1"/>
</dbReference>
<dbReference type="InterPro" id="IPR044516">
    <property type="entry name" value="UXS-like"/>
</dbReference>
<dbReference type="PANTHER" id="PTHR43078">
    <property type="entry name" value="UDP-GLUCURONIC ACID DECARBOXYLASE-RELATED"/>
    <property type="match status" value="1"/>
</dbReference>
<evidence type="ECO:0000313" key="6">
    <source>
        <dbReference type="EMBL" id="SDB99081.1"/>
    </source>
</evidence>
<evidence type="ECO:0000259" key="5">
    <source>
        <dbReference type="Pfam" id="PF01370"/>
    </source>
</evidence>
<dbReference type="GO" id="GO:0005737">
    <property type="term" value="C:cytoplasm"/>
    <property type="evidence" value="ECO:0007669"/>
    <property type="project" value="TreeGrafter"/>
</dbReference>
<dbReference type="GO" id="GO:0042732">
    <property type="term" value="P:D-xylose metabolic process"/>
    <property type="evidence" value="ECO:0007669"/>
    <property type="project" value="InterPro"/>
</dbReference>
<dbReference type="PANTHER" id="PTHR43078:SF6">
    <property type="entry name" value="UDP-GLUCURONIC ACID DECARBOXYLASE 1"/>
    <property type="match status" value="1"/>
</dbReference>
<proteinExistence type="predicted"/>
<keyword evidence="3" id="KW-0520">NAD</keyword>
<comment type="cofactor">
    <cofactor evidence="1">
        <name>NAD(+)</name>
        <dbReference type="ChEBI" id="CHEBI:57540"/>
    </cofactor>
</comment>
<keyword evidence="4" id="KW-0456">Lyase</keyword>
<reference evidence="7" key="1">
    <citation type="submission" date="2016-10" db="EMBL/GenBank/DDBJ databases">
        <authorList>
            <person name="Varghese N."/>
            <person name="Submissions S."/>
        </authorList>
    </citation>
    <scope>NUCLEOTIDE SEQUENCE [LARGE SCALE GENOMIC DNA]</scope>
    <source>
        <strain evidence="7">DSM 22619</strain>
    </source>
</reference>
<evidence type="ECO:0000256" key="1">
    <source>
        <dbReference type="ARBA" id="ARBA00001911"/>
    </source>
</evidence>
<organism evidence="6 7">
    <name type="scientific">Parafannyhessea umbonata</name>
    <dbReference type="NCBI Taxonomy" id="604330"/>
    <lineage>
        <taxon>Bacteria</taxon>
        <taxon>Bacillati</taxon>
        <taxon>Actinomycetota</taxon>
        <taxon>Coriobacteriia</taxon>
        <taxon>Coriobacteriales</taxon>
        <taxon>Atopobiaceae</taxon>
        <taxon>Parafannyhessea</taxon>
    </lineage>
</organism>
<gene>
    <name evidence="6" type="ORF">SAMN04487824_101220</name>
</gene>
<dbReference type="Gene3D" id="3.40.50.720">
    <property type="entry name" value="NAD(P)-binding Rossmann-like Domain"/>
    <property type="match status" value="1"/>
</dbReference>
<evidence type="ECO:0000256" key="2">
    <source>
        <dbReference type="ARBA" id="ARBA00022793"/>
    </source>
</evidence>
<dbReference type="GO" id="GO:0048040">
    <property type="term" value="F:UDP-glucuronate decarboxylase activity"/>
    <property type="evidence" value="ECO:0007669"/>
    <property type="project" value="TreeGrafter"/>
</dbReference>
<dbReference type="EMBL" id="FMZL01000001">
    <property type="protein sequence ID" value="SDB99081.1"/>
    <property type="molecule type" value="Genomic_DNA"/>
</dbReference>
<evidence type="ECO:0000256" key="4">
    <source>
        <dbReference type="ARBA" id="ARBA00023239"/>
    </source>
</evidence>
<evidence type="ECO:0000313" key="7">
    <source>
        <dbReference type="Proteomes" id="UP000198528"/>
    </source>
</evidence>
<dbReference type="AlphaFoldDB" id="A0A1G6HXY6"/>
<sequence length="356" mass="38666">MTVEKNAPLWQGAEWVARQGDVPWGELEGKTVAITGATGLIGKTLVLSLMAHNELAADPARSVKILALVRNEARATSMFGEGGDVTILHWDASAPSTEGYPKADYVIHCANMTDSASFIEHPVEVIETTTNGARSMLEYARHVGARVLVLSTMEVYGQYKSEDPIAEDQGGFLDAMSVRNSYPEAKRLDEALVAAYASEFGVSATVARLAQTFGPGVAYDDRRVFAEFARDCVEGKDITLLTTGEKRNMYLSTGDAATGLLTVLTKGEPGRAYNVANDDTICSIREMAEQVADRFGDGCTHVEVKVDTEAAKRFRKGDLLRLDTTAARSLGWSPKIGLMDMYSRMIDQWKCDGKGC</sequence>
<dbReference type="GO" id="GO:0070403">
    <property type="term" value="F:NAD+ binding"/>
    <property type="evidence" value="ECO:0007669"/>
    <property type="project" value="InterPro"/>
</dbReference>
<protein>
    <submittedName>
        <fullName evidence="6">Nucleoside-diphosphate-sugar epimerase</fullName>
    </submittedName>
</protein>
<dbReference type="Pfam" id="PF01370">
    <property type="entry name" value="Epimerase"/>
    <property type="match status" value="1"/>
</dbReference>
<evidence type="ECO:0000256" key="3">
    <source>
        <dbReference type="ARBA" id="ARBA00023027"/>
    </source>
</evidence>
<accession>A0A1G6HXY6</accession>
<dbReference type="InterPro" id="IPR036291">
    <property type="entry name" value="NAD(P)-bd_dom_sf"/>
</dbReference>
<keyword evidence="7" id="KW-1185">Reference proteome</keyword>
<dbReference type="Proteomes" id="UP000198528">
    <property type="component" value="Unassembled WGS sequence"/>
</dbReference>
<name>A0A1G6HXY6_9ACTN</name>
<keyword evidence="2" id="KW-0210">Decarboxylase</keyword>